<evidence type="ECO:0000313" key="1">
    <source>
        <dbReference type="EMBL" id="RCJ41903.1"/>
    </source>
</evidence>
<dbReference type="Proteomes" id="UP000252085">
    <property type="component" value="Unassembled WGS sequence"/>
</dbReference>
<reference evidence="1 2" key="1">
    <citation type="submission" date="2016-04" db="EMBL/GenBank/DDBJ databases">
        <authorList>
            <person name="Evans L.H."/>
            <person name="Alamgir A."/>
            <person name="Owens N."/>
            <person name="Weber N.D."/>
            <person name="Virtaneva K."/>
            <person name="Barbian K."/>
            <person name="Babar A."/>
            <person name="Rosenke K."/>
        </authorList>
    </citation>
    <scope>NUCLEOTIDE SEQUENCE [LARGE SCALE GENOMIC DNA]</scope>
    <source>
        <strain evidence="1">NIES-2108</strain>
    </source>
</reference>
<gene>
    <name evidence="1" type="ORF">A6769_38605</name>
</gene>
<organism evidence="1 2">
    <name type="scientific">Nostoc punctiforme NIES-2108</name>
    <dbReference type="NCBI Taxonomy" id="1356359"/>
    <lineage>
        <taxon>Bacteria</taxon>
        <taxon>Bacillati</taxon>
        <taxon>Cyanobacteriota</taxon>
        <taxon>Cyanophyceae</taxon>
        <taxon>Nostocales</taxon>
        <taxon>Nostocaceae</taxon>
        <taxon>Nostoc</taxon>
    </lineage>
</organism>
<accession>A0A367S1Q2</accession>
<sequence>MDSDSIKDLEIAAHVLTIARTHGISVKEAVQLYIQRVKWEKWEAEQQKQSDTSLSDSLKERLSPQKWKALMSYVRHHPSNEQLTQAYYQAKQEGKLKLAKLLVPKIFYLRNSDFVGKKYCEAGAIVEAEEYDNVICHIWLSPVECEFIFPNEVEFI</sequence>
<proteinExistence type="predicted"/>
<comment type="caution">
    <text evidence="1">The sequence shown here is derived from an EMBL/GenBank/DDBJ whole genome shotgun (WGS) entry which is preliminary data.</text>
</comment>
<dbReference type="AlphaFoldDB" id="A0A367S1Q2"/>
<evidence type="ECO:0000313" key="2">
    <source>
        <dbReference type="Proteomes" id="UP000252085"/>
    </source>
</evidence>
<protein>
    <submittedName>
        <fullName evidence="1">Uncharacterized protein</fullName>
    </submittedName>
</protein>
<dbReference type="EMBL" id="LXQE01000028">
    <property type="protein sequence ID" value="RCJ41903.1"/>
    <property type="molecule type" value="Genomic_DNA"/>
</dbReference>
<name>A0A367S1Q2_NOSPU</name>